<gene>
    <name evidence="1" type="ORF">MAR_037781</name>
</gene>
<organism evidence="1 2">
    <name type="scientific">Mya arenaria</name>
    <name type="common">Soft-shell clam</name>
    <dbReference type="NCBI Taxonomy" id="6604"/>
    <lineage>
        <taxon>Eukaryota</taxon>
        <taxon>Metazoa</taxon>
        <taxon>Spiralia</taxon>
        <taxon>Lophotrochozoa</taxon>
        <taxon>Mollusca</taxon>
        <taxon>Bivalvia</taxon>
        <taxon>Autobranchia</taxon>
        <taxon>Heteroconchia</taxon>
        <taxon>Euheterodonta</taxon>
        <taxon>Imparidentia</taxon>
        <taxon>Neoheterodontei</taxon>
        <taxon>Myida</taxon>
        <taxon>Myoidea</taxon>
        <taxon>Myidae</taxon>
        <taxon>Mya</taxon>
    </lineage>
</organism>
<sequence length="128" mass="13948">MVSKISVPLLQMVGENSVLLLPMVGEISVLLLPLVGENSVTLLQMVGGNQCTVIANGLFDVPYPFVGPGAQNLYKGTVVCARTLRVNCYLDGGFKFPGVIIDGRLQQSQHEVLEPARDFRHQLRTQVL</sequence>
<evidence type="ECO:0000313" key="2">
    <source>
        <dbReference type="Proteomes" id="UP001164746"/>
    </source>
</evidence>
<proteinExistence type="predicted"/>
<reference evidence="1" key="1">
    <citation type="submission" date="2022-11" db="EMBL/GenBank/DDBJ databases">
        <title>Centuries of genome instability and evolution in soft-shell clam transmissible cancer (bioRxiv).</title>
        <authorList>
            <person name="Hart S.F.M."/>
            <person name="Yonemitsu M.A."/>
            <person name="Giersch R.M."/>
            <person name="Beal B.F."/>
            <person name="Arriagada G."/>
            <person name="Davis B.W."/>
            <person name="Ostrander E.A."/>
            <person name="Goff S.P."/>
            <person name="Metzger M.J."/>
        </authorList>
    </citation>
    <scope>NUCLEOTIDE SEQUENCE</scope>
    <source>
        <strain evidence="1">MELC-2E11</strain>
        <tissue evidence="1">Siphon/mantle</tissue>
    </source>
</reference>
<evidence type="ECO:0000313" key="1">
    <source>
        <dbReference type="EMBL" id="WAR24112.1"/>
    </source>
</evidence>
<protein>
    <submittedName>
        <fullName evidence="1">Uncharacterized protein</fullName>
    </submittedName>
</protein>
<keyword evidence="2" id="KW-1185">Reference proteome</keyword>
<accession>A0ABY7FPQ2</accession>
<dbReference type="EMBL" id="CP111024">
    <property type="protein sequence ID" value="WAR24112.1"/>
    <property type="molecule type" value="Genomic_DNA"/>
</dbReference>
<name>A0ABY7FPQ2_MYAAR</name>
<dbReference type="Proteomes" id="UP001164746">
    <property type="component" value="Chromosome 13"/>
</dbReference>